<protein>
    <submittedName>
        <fullName evidence="1">Uncharacterized protein</fullName>
    </submittedName>
</protein>
<accession>A0ABS8RUV2</accession>
<name>A0ABS8RUV2_DATST</name>
<dbReference type="EMBL" id="JACEIK010000129">
    <property type="protein sequence ID" value="MCD7450374.1"/>
    <property type="molecule type" value="Genomic_DNA"/>
</dbReference>
<gene>
    <name evidence="1" type="ORF">HAX54_005717</name>
</gene>
<keyword evidence="2" id="KW-1185">Reference proteome</keyword>
<comment type="caution">
    <text evidence="1">The sequence shown here is derived from an EMBL/GenBank/DDBJ whole genome shotgun (WGS) entry which is preliminary data.</text>
</comment>
<organism evidence="1 2">
    <name type="scientific">Datura stramonium</name>
    <name type="common">Jimsonweed</name>
    <name type="synonym">Common thornapple</name>
    <dbReference type="NCBI Taxonomy" id="4076"/>
    <lineage>
        <taxon>Eukaryota</taxon>
        <taxon>Viridiplantae</taxon>
        <taxon>Streptophyta</taxon>
        <taxon>Embryophyta</taxon>
        <taxon>Tracheophyta</taxon>
        <taxon>Spermatophyta</taxon>
        <taxon>Magnoliopsida</taxon>
        <taxon>eudicotyledons</taxon>
        <taxon>Gunneridae</taxon>
        <taxon>Pentapetalae</taxon>
        <taxon>asterids</taxon>
        <taxon>lamiids</taxon>
        <taxon>Solanales</taxon>
        <taxon>Solanaceae</taxon>
        <taxon>Solanoideae</taxon>
        <taxon>Datureae</taxon>
        <taxon>Datura</taxon>
    </lineage>
</organism>
<evidence type="ECO:0000313" key="1">
    <source>
        <dbReference type="EMBL" id="MCD7450374.1"/>
    </source>
</evidence>
<sequence length="130" mass="14588">MTVVASPLFRSAGHDGAMSLLLDLLLSKAAATERRRQLFPGWDCCLRRSDDDFLFFGRRCYCSLVCWWLLCFFTKKKFWSSPIGSTAAWFSGRRLLLFSGVATVHLPAALGGSGHSVLDQHRHNGLRPLK</sequence>
<dbReference type="Proteomes" id="UP000823775">
    <property type="component" value="Unassembled WGS sequence"/>
</dbReference>
<reference evidence="1 2" key="1">
    <citation type="journal article" date="2021" name="BMC Genomics">
        <title>Datura genome reveals duplications of psychoactive alkaloid biosynthetic genes and high mutation rate following tissue culture.</title>
        <authorList>
            <person name="Rajewski A."/>
            <person name="Carter-House D."/>
            <person name="Stajich J."/>
            <person name="Litt A."/>
        </authorList>
    </citation>
    <scope>NUCLEOTIDE SEQUENCE [LARGE SCALE GENOMIC DNA]</scope>
    <source>
        <strain evidence="1">AR-01</strain>
    </source>
</reference>
<proteinExistence type="predicted"/>
<evidence type="ECO:0000313" key="2">
    <source>
        <dbReference type="Proteomes" id="UP000823775"/>
    </source>
</evidence>